<evidence type="ECO:0000313" key="1">
    <source>
        <dbReference type="EMBL" id="ADE29214.1"/>
    </source>
</evidence>
<sequence length="118" mass="13067">MGNEATRVSEQLDDLAANTENISDEQLAEIESFMEAAVERGTFLPEDLDITMQEETTYCLVNNRFMGKSGCITFNTKVDVSALFAIGMILGAALEEDIPTGSDAEERWRSGEFTFPEE</sequence>
<name>D5L2F5_9VIRU</name>
<organism evidence="1">
    <name type="scientific">uncultured virus</name>
    <dbReference type="NCBI Taxonomy" id="340016"/>
    <lineage>
        <taxon>Viruses</taxon>
        <taxon>environmental samples</taxon>
    </lineage>
</organism>
<dbReference type="EMBL" id="GU735204">
    <property type="protein sequence ID" value="ADE29214.1"/>
    <property type="molecule type" value="Genomic_DNA"/>
</dbReference>
<reference evidence="1" key="1">
    <citation type="journal article" date="2010" name="Environ. Microbiol.">
        <title>The metavirome of a hypersaline environment.</title>
        <authorList>
            <person name="Santos F."/>
            <person name="Yarza P."/>
            <person name="Parro V."/>
            <person name="Briones C."/>
            <person name="Anton J."/>
        </authorList>
    </citation>
    <scope>NUCLEOTIDE SEQUENCE</scope>
</reference>
<proteinExistence type="predicted"/>
<protein>
    <submittedName>
        <fullName evidence="1">Uncharacterized protein</fullName>
    </submittedName>
</protein>
<accession>D5L2F5</accession>